<gene>
    <name evidence="2" type="ORF">CW751_03180</name>
</gene>
<dbReference type="RefSeq" id="WP_101333556.1">
    <property type="nucleotide sequence ID" value="NZ_PJNI01000002.1"/>
</dbReference>
<evidence type="ECO:0000313" key="3">
    <source>
        <dbReference type="Proteomes" id="UP000236654"/>
    </source>
</evidence>
<feature type="transmembrane region" description="Helical" evidence="1">
    <location>
        <begin position="95"/>
        <end position="115"/>
    </location>
</feature>
<reference evidence="2 3" key="1">
    <citation type="submission" date="2017-12" db="EMBL/GenBank/DDBJ databases">
        <title>The draft genome sequence of Brumimicrobium saltpan LHR20.</title>
        <authorList>
            <person name="Do Z.-J."/>
            <person name="Luo H.-R."/>
        </authorList>
    </citation>
    <scope>NUCLEOTIDE SEQUENCE [LARGE SCALE GENOMIC DNA]</scope>
    <source>
        <strain evidence="2 3">LHR20</strain>
    </source>
</reference>
<feature type="transmembrane region" description="Helical" evidence="1">
    <location>
        <begin position="34"/>
        <end position="54"/>
    </location>
</feature>
<comment type="caution">
    <text evidence="2">The sequence shown here is derived from an EMBL/GenBank/DDBJ whole genome shotgun (WGS) entry which is preliminary data.</text>
</comment>
<dbReference type="OrthoDB" id="9958729at2"/>
<dbReference type="Proteomes" id="UP000236654">
    <property type="component" value="Unassembled WGS sequence"/>
</dbReference>
<dbReference type="EMBL" id="PJNI01000002">
    <property type="protein sequence ID" value="PKR81542.1"/>
    <property type="molecule type" value="Genomic_DNA"/>
</dbReference>
<name>A0A2I0R4M7_9FLAO</name>
<sequence length="178" mass="19969">MNRPIGILSLLSVIVLLILALLMIFGVINFISNFKFVSILAVGFITFFSLAWLVKRNELSKPIFVLLLLIILAPLFLPIIGLFNPDWLIEHWNFLSGGIIFQLGTGVFALMGGFIKKGMPKAQHLLGIINYLLFIFLSVILIFEVQTLLKPMLFYVCGGFISVLSILLIFIKRPTISL</sequence>
<keyword evidence="3" id="KW-1185">Reference proteome</keyword>
<feature type="transmembrane region" description="Helical" evidence="1">
    <location>
        <begin position="7"/>
        <end position="28"/>
    </location>
</feature>
<keyword evidence="1" id="KW-0812">Transmembrane</keyword>
<organism evidence="2 3">
    <name type="scientific">Brumimicrobium salinarum</name>
    <dbReference type="NCBI Taxonomy" id="2058658"/>
    <lineage>
        <taxon>Bacteria</taxon>
        <taxon>Pseudomonadati</taxon>
        <taxon>Bacteroidota</taxon>
        <taxon>Flavobacteriia</taxon>
        <taxon>Flavobacteriales</taxon>
        <taxon>Crocinitomicaceae</taxon>
        <taxon>Brumimicrobium</taxon>
    </lineage>
</organism>
<protein>
    <submittedName>
        <fullName evidence="2">Uncharacterized protein</fullName>
    </submittedName>
</protein>
<feature type="transmembrane region" description="Helical" evidence="1">
    <location>
        <begin position="152"/>
        <end position="171"/>
    </location>
</feature>
<dbReference type="AlphaFoldDB" id="A0A2I0R4M7"/>
<feature type="transmembrane region" description="Helical" evidence="1">
    <location>
        <begin position="63"/>
        <end position="83"/>
    </location>
</feature>
<evidence type="ECO:0000256" key="1">
    <source>
        <dbReference type="SAM" id="Phobius"/>
    </source>
</evidence>
<feature type="transmembrane region" description="Helical" evidence="1">
    <location>
        <begin position="127"/>
        <end position="146"/>
    </location>
</feature>
<keyword evidence="1" id="KW-0472">Membrane</keyword>
<proteinExistence type="predicted"/>
<evidence type="ECO:0000313" key="2">
    <source>
        <dbReference type="EMBL" id="PKR81542.1"/>
    </source>
</evidence>
<keyword evidence="1" id="KW-1133">Transmembrane helix</keyword>
<accession>A0A2I0R4M7</accession>